<dbReference type="GeneID" id="14882991"/>
<keyword evidence="3" id="KW-1185">Reference proteome</keyword>
<accession>L7FK86</accession>
<dbReference type="Proteomes" id="UP000014680">
    <property type="component" value="Unassembled WGS sequence"/>
</dbReference>
<evidence type="ECO:0000313" key="3">
    <source>
        <dbReference type="Proteomes" id="UP000014680"/>
    </source>
</evidence>
<sequence>MRFPHVIILSIIVFCLLFVFFITLGIFKQNNTNKIFPKPETMKITFPKFNNSFIDVSKFNYNGDCGKVFSHPPNSEKDYVIGSFDFRNKCVSRTMWDSLNLARSSMPNAHIVLLLFSLPNPKCTDDLPRLAKLNIEIQKVAKPPRENAVIARYNCYYNFIEANYNKISRIIFIDPKDVAFFNDFFATFSEDDIGWLVECFGFKIPEQCYGPFSYRSHAEWLRSYFSKEVRDDFVKRKLPSLNGGFGYGGVEKMRKVLQIYTSKMDKTNKHWGYDQALLNVLYYNGSFDEVGMKSITCEQKLCYIGRYTMAVKDKVIYYNNTQCSPVAMHKFDVKSTQWRLV</sequence>
<keyword evidence="1" id="KW-0472">Membrane</keyword>
<reference evidence="2 3" key="1">
    <citation type="submission" date="2012-10" db="EMBL/GenBank/DDBJ databases">
        <authorList>
            <person name="Zafar N."/>
            <person name="Inman J."/>
            <person name="Hall N."/>
            <person name="Lorenzi H."/>
            <person name="Caler E."/>
        </authorList>
    </citation>
    <scope>NUCLEOTIDE SEQUENCE [LARGE SCALE GENOMIC DNA]</scope>
    <source>
        <strain evidence="2 3">IP1</strain>
    </source>
</reference>
<dbReference type="EMBL" id="KB207186">
    <property type="protein sequence ID" value="ELP84030.1"/>
    <property type="molecule type" value="Genomic_DNA"/>
</dbReference>
<feature type="transmembrane region" description="Helical" evidence="1">
    <location>
        <begin position="6"/>
        <end position="27"/>
    </location>
</feature>
<organism evidence="2 3">
    <name type="scientific">Entamoeba invadens IP1</name>
    <dbReference type="NCBI Taxonomy" id="370355"/>
    <lineage>
        <taxon>Eukaryota</taxon>
        <taxon>Amoebozoa</taxon>
        <taxon>Evosea</taxon>
        <taxon>Archamoebae</taxon>
        <taxon>Mastigamoebida</taxon>
        <taxon>Entamoebidae</taxon>
        <taxon>Entamoeba</taxon>
    </lineage>
</organism>
<gene>
    <name evidence="2" type="ORF">EIN_347170</name>
</gene>
<dbReference type="RefSeq" id="XP_004183376.1">
    <property type="nucleotide sequence ID" value="XM_004183328.1"/>
</dbReference>
<evidence type="ECO:0000313" key="2">
    <source>
        <dbReference type="EMBL" id="ELP84030.1"/>
    </source>
</evidence>
<keyword evidence="1" id="KW-1133">Transmembrane helix</keyword>
<dbReference type="KEGG" id="eiv:EIN_347170"/>
<evidence type="ECO:0000256" key="1">
    <source>
        <dbReference type="SAM" id="Phobius"/>
    </source>
</evidence>
<dbReference type="OrthoDB" id="413746at2759"/>
<dbReference type="VEuPathDB" id="AmoebaDB:EIN_347170"/>
<protein>
    <recommendedName>
        <fullName evidence="4">Hexosyltransferase</fullName>
    </recommendedName>
</protein>
<dbReference type="AlphaFoldDB" id="L7FK86"/>
<proteinExistence type="predicted"/>
<evidence type="ECO:0008006" key="4">
    <source>
        <dbReference type="Google" id="ProtNLM"/>
    </source>
</evidence>
<name>L7FK86_ENTIV</name>
<keyword evidence="1" id="KW-0812">Transmembrane</keyword>